<comment type="caution">
    <text evidence="1">The sequence shown here is derived from an EMBL/GenBank/DDBJ whole genome shotgun (WGS) entry which is preliminary data.</text>
</comment>
<keyword evidence="2" id="KW-1185">Reference proteome</keyword>
<protein>
    <submittedName>
        <fullName evidence="1">Uncharacterized protein</fullName>
    </submittedName>
</protein>
<accession>A0A8S1MGN4</accession>
<sequence length="52" mass="6184">MFGCSIQRVQELFKVLLKFNCRINLIEILTHRVLSFCSYSFDKANILFNRTL</sequence>
<proteinExistence type="predicted"/>
<evidence type="ECO:0000313" key="1">
    <source>
        <dbReference type="EMBL" id="CAD8074464.1"/>
    </source>
</evidence>
<dbReference type="EMBL" id="CAJJDN010000032">
    <property type="protein sequence ID" value="CAD8074464.1"/>
    <property type="molecule type" value="Genomic_DNA"/>
</dbReference>
<reference evidence="1" key="1">
    <citation type="submission" date="2021-01" db="EMBL/GenBank/DDBJ databases">
        <authorList>
            <consortium name="Genoscope - CEA"/>
            <person name="William W."/>
        </authorList>
    </citation>
    <scope>NUCLEOTIDE SEQUENCE</scope>
</reference>
<name>A0A8S1MGN4_9CILI</name>
<organism evidence="1 2">
    <name type="scientific">Paramecium sonneborni</name>
    <dbReference type="NCBI Taxonomy" id="65129"/>
    <lineage>
        <taxon>Eukaryota</taxon>
        <taxon>Sar</taxon>
        <taxon>Alveolata</taxon>
        <taxon>Ciliophora</taxon>
        <taxon>Intramacronucleata</taxon>
        <taxon>Oligohymenophorea</taxon>
        <taxon>Peniculida</taxon>
        <taxon>Parameciidae</taxon>
        <taxon>Paramecium</taxon>
    </lineage>
</organism>
<dbReference type="AlphaFoldDB" id="A0A8S1MGN4"/>
<dbReference type="Proteomes" id="UP000692954">
    <property type="component" value="Unassembled WGS sequence"/>
</dbReference>
<gene>
    <name evidence="1" type="ORF">PSON_ATCC_30995.1.T0320099</name>
</gene>
<evidence type="ECO:0000313" key="2">
    <source>
        <dbReference type="Proteomes" id="UP000692954"/>
    </source>
</evidence>